<dbReference type="RefSeq" id="WP_229714169.1">
    <property type="nucleotide sequence ID" value="NZ_BMDD01000003.1"/>
</dbReference>
<evidence type="ECO:0000313" key="4">
    <source>
        <dbReference type="EMBL" id="GGH79019.1"/>
    </source>
</evidence>
<accession>A0ABQ1ZTK2</accession>
<dbReference type="Pfam" id="PF00106">
    <property type="entry name" value="adh_short"/>
    <property type="match status" value="2"/>
</dbReference>
<dbReference type="PANTHER" id="PTHR43976">
    <property type="entry name" value="SHORT CHAIN DEHYDROGENASE"/>
    <property type="match status" value="1"/>
</dbReference>
<dbReference type="InterPro" id="IPR051911">
    <property type="entry name" value="SDR_oxidoreductase"/>
</dbReference>
<dbReference type="Gene3D" id="3.40.50.720">
    <property type="entry name" value="NAD(P)-binding Rossmann-like Domain"/>
    <property type="match status" value="1"/>
</dbReference>
<gene>
    <name evidence="4" type="primary">ydfG</name>
    <name evidence="4" type="ORF">GCM10007362_25180</name>
</gene>
<dbReference type="InterPro" id="IPR036291">
    <property type="entry name" value="NAD(P)-bd_dom_sf"/>
</dbReference>
<evidence type="ECO:0000256" key="2">
    <source>
        <dbReference type="ARBA" id="ARBA00023002"/>
    </source>
</evidence>
<dbReference type="EMBL" id="BMDD01000003">
    <property type="protein sequence ID" value="GGH79019.1"/>
    <property type="molecule type" value="Genomic_DNA"/>
</dbReference>
<sequence>MKKRMMKDAERRTAIVTGASSGFGMHIAVQLALSGVRVAACMRRPESAEKLRAAVREADMAAEATGDPGSLFENDDPASALGPIGSGAVSGLIFPVRLDVCDDARAAEAVLQIREHFGRIDILVNNAGMAMGGFVGEVPMEGWREQFAVNVFGLIAMTGAVIPHMREARSGCIIQMSSVSGAIGLPGYGPYVSSKFAIEGFSESLALETAPYGIRTYVLEPASYKTDIWEKGFAGIHKADGSPNEAALNRMLDMSRASAEGGGDPRIVAKLAADLALGKKGRGRFRYVLPRGAALLVALKKRLPFRLVQAVMLRILHRGMKK</sequence>
<dbReference type="PROSITE" id="PS00061">
    <property type="entry name" value="ADH_SHORT"/>
    <property type="match status" value="1"/>
</dbReference>
<reference evidence="5" key="1">
    <citation type="journal article" date="2019" name="Int. J. Syst. Evol. Microbiol.">
        <title>The Global Catalogue of Microorganisms (GCM) 10K type strain sequencing project: providing services to taxonomists for standard genome sequencing and annotation.</title>
        <authorList>
            <consortium name="The Broad Institute Genomics Platform"/>
            <consortium name="The Broad Institute Genome Sequencing Center for Infectious Disease"/>
            <person name="Wu L."/>
            <person name="Ma J."/>
        </authorList>
    </citation>
    <scope>NUCLEOTIDE SEQUENCE [LARGE SCALE GENOMIC DNA]</scope>
    <source>
        <strain evidence="5">CCM 8702</strain>
    </source>
</reference>
<dbReference type="PRINTS" id="PR00081">
    <property type="entry name" value="GDHRDH"/>
</dbReference>
<evidence type="ECO:0000256" key="3">
    <source>
        <dbReference type="RuleBase" id="RU000363"/>
    </source>
</evidence>
<keyword evidence="2" id="KW-0560">Oxidoreductase</keyword>
<evidence type="ECO:0000256" key="1">
    <source>
        <dbReference type="ARBA" id="ARBA00006484"/>
    </source>
</evidence>
<organism evidence="4 5">
    <name type="scientific">Saccharibacillus endophyticus</name>
    <dbReference type="NCBI Taxonomy" id="2060666"/>
    <lineage>
        <taxon>Bacteria</taxon>
        <taxon>Bacillati</taxon>
        <taxon>Bacillota</taxon>
        <taxon>Bacilli</taxon>
        <taxon>Bacillales</taxon>
        <taxon>Paenibacillaceae</taxon>
        <taxon>Saccharibacillus</taxon>
    </lineage>
</organism>
<evidence type="ECO:0000313" key="5">
    <source>
        <dbReference type="Proteomes" id="UP000605427"/>
    </source>
</evidence>
<comment type="similarity">
    <text evidence="1 3">Belongs to the short-chain dehydrogenases/reductases (SDR) family.</text>
</comment>
<dbReference type="SUPFAM" id="SSF51735">
    <property type="entry name" value="NAD(P)-binding Rossmann-fold domains"/>
    <property type="match status" value="1"/>
</dbReference>
<dbReference type="Proteomes" id="UP000605427">
    <property type="component" value="Unassembled WGS sequence"/>
</dbReference>
<name>A0ABQ1ZTK2_9BACL</name>
<dbReference type="InterPro" id="IPR020904">
    <property type="entry name" value="Sc_DH/Rdtase_CS"/>
</dbReference>
<protein>
    <submittedName>
        <fullName evidence="4">Short-chain dehydrogenase/reductase</fullName>
    </submittedName>
</protein>
<comment type="caution">
    <text evidence="4">The sequence shown here is derived from an EMBL/GenBank/DDBJ whole genome shotgun (WGS) entry which is preliminary data.</text>
</comment>
<dbReference type="PRINTS" id="PR00080">
    <property type="entry name" value="SDRFAMILY"/>
</dbReference>
<dbReference type="InterPro" id="IPR002347">
    <property type="entry name" value="SDR_fam"/>
</dbReference>
<proteinExistence type="inferred from homology"/>
<keyword evidence="5" id="KW-1185">Reference proteome</keyword>
<dbReference type="PANTHER" id="PTHR43976:SF16">
    <property type="entry name" value="SHORT-CHAIN DEHYDROGENASE_REDUCTASE FAMILY PROTEIN"/>
    <property type="match status" value="1"/>
</dbReference>